<reference evidence="9" key="1">
    <citation type="submission" date="2020-10" db="EMBL/GenBank/DDBJ databases">
        <authorList>
            <person name="Palmer J.M."/>
        </authorList>
    </citation>
    <scope>NUCLEOTIDE SEQUENCE</scope>
    <source>
        <strain evidence="9">UCD 2041</strain>
    </source>
</reference>
<gene>
    <name evidence="9" type="ORF">BRETT_001596</name>
</gene>
<dbReference type="AlphaFoldDB" id="A0A871QYY1"/>
<sequence>MLRVNENSIKKESIQTEKELNHDLADSKVSTSDFSSIPSFKKEHQLSKKLRWKIYFQIMPLFILVYFFQFLDKTLLNYAAVMGITKYLKGNEYSNLSTIFYVSYLAMEPFAGICIQKLPVAKFLGVNVIIWGIVVSCHAATKTYAGLMIVRTLLGLCEASAGACLIVITGMWWTKKEQSQLTGLWFMQIGTAQIIGALISFGFQHVHTTTIESWQILFIVIGIITALLGVAVLIFLPDNPLTCKFLTEGEKQEVIDHIRINQTGVENRKYKFYQVKEILFKDKQTWLLFFIVLLSLINGGAITTFSSIILESFGFDHYQSTFMQFPSGVITIISALLCCYLPSYIGERCLIVSFISLLSLIGIVLQISLDASQKAGRLIGVYLMNFNGALVALVYTWGAINTSGHTKRITRNTMTLMAFCIGCLLGPQQFRSKNAPNYTPGKIALIAELAVVIVLALILRIVIIKENKSRDEKYRDLPAEIRNRDATFLDITDIENVNFRYSY</sequence>
<dbReference type="Gene3D" id="1.20.1250.20">
    <property type="entry name" value="MFS general substrate transporter like domains"/>
    <property type="match status" value="2"/>
</dbReference>
<evidence type="ECO:0000313" key="10">
    <source>
        <dbReference type="Proteomes" id="UP000663131"/>
    </source>
</evidence>
<evidence type="ECO:0000256" key="6">
    <source>
        <dbReference type="ARBA" id="ARBA00037968"/>
    </source>
</evidence>
<dbReference type="PANTHER" id="PTHR43791">
    <property type="entry name" value="PERMEASE-RELATED"/>
    <property type="match status" value="1"/>
</dbReference>
<comment type="subcellular location">
    <subcellularLocation>
        <location evidence="1">Membrane</location>
        <topology evidence="1">Multi-pass membrane protein</topology>
    </subcellularLocation>
</comment>
<proteinExistence type="inferred from homology"/>
<feature type="transmembrane region" description="Helical" evidence="7">
    <location>
        <begin position="286"/>
        <end position="310"/>
    </location>
</feature>
<reference evidence="9" key="2">
    <citation type="journal article" name="BMC Genomics">
        <title>New genome assemblies reveal patterns of domestication and adaptation across Brettanomyces (Dekkera) species.</title>
        <authorList>
            <person name="Roach M.J."/>
            <person name="Borneman A.R."/>
        </authorList>
    </citation>
    <scope>NUCLEOTIDE SEQUENCE</scope>
    <source>
        <strain evidence="9">UCD 2041</strain>
    </source>
</reference>
<dbReference type="RefSeq" id="XP_041135026.1">
    <property type="nucleotide sequence ID" value="XM_041280143.1"/>
</dbReference>
<dbReference type="PANTHER" id="PTHR43791:SF40">
    <property type="entry name" value="THIAMINE PATHWAY TRANSPORTER THI73"/>
    <property type="match status" value="1"/>
</dbReference>
<keyword evidence="4 7" id="KW-1133">Transmembrane helix</keyword>
<dbReference type="GeneID" id="64573520"/>
<dbReference type="InterPro" id="IPR020846">
    <property type="entry name" value="MFS_dom"/>
</dbReference>
<evidence type="ECO:0000256" key="5">
    <source>
        <dbReference type="ARBA" id="ARBA00023136"/>
    </source>
</evidence>
<feature type="transmembrane region" description="Helical" evidence="7">
    <location>
        <begin position="412"/>
        <end position="430"/>
    </location>
</feature>
<name>A0A871QYY1_DEKBR</name>
<accession>A0A871QYY1</accession>
<feature type="transmembrane region" description="Helical" evidence="7">
    <location>
        <begin position="322"/>
        <end position="342"/>
    </location>
</feature>
<protein>
    <recommendedName>
        <fullName evidence="8">Major facilitator superfamily (MFS) profile domain-containing protein</fullName>
    </recommendedName>
</protein>
<feature type="transmembrane region" description="Helical" evidence="7">
    <location>
        <begin position="185"/>
        <end position="203"/>
    </location>
</feature>
<dbReference type="GO" id="GO:0022857">
    <property type="term" value="F:transmembrane transporter activity"/>
    <property type="evidence" value="ECO:0007669"/>
    <property type="project" value="InterPro"/>
</dbReference>
<evidence type="ECO:0000256" key="2">
    <source>
        <dbReference type="ARBA" id="ARBA00022448"/>
    </source>
</evidence>
<evidence type="ECO:0000313" key="9">
    <source>
        <dbReference type="EMBL" id="QOU18533.1"/>
    </source>
</evidence>
<dbReference type="EMBL" id="CP063132">
    <property type="protein sequence ID" value="QOU18533.1"/>
    <property type="molecule type" value="Genomic_DNA"/>
</dbReference>
<keyword evidence="3 7" id="KW-0812">Transmembrane</keyword>
<keyword evidence="2" id="KW-0813">Transport</keyword>
<feature type="transmembrane region" description="Helical" evidence="7">
    <location>
        <begin position="123"/>
        <end position="141"/>
    </location>
</feature>
<feature type="transmembrane region" description="Helical" evidence="7">
    <location>
        <begin position="442"/>
        <end position="463"/>
    </location>
</feature>
<feature type="domain" description="Major facilitator superfamily (MFS) profile" evidence="8">
    <location>
        <begin position="58"/>
        <end position="468"/>
    </location>
</feature>
<evidence type="ECO:0000259" key="8">
    <source>
        <dbReference type="PROSITE" id="PS50850"/>
    </source>
</evidence>
<evidence type="ECO:0000256" key="3">
    <source>
        <dbReference type="ARBA" id="ARBA00022692"/>
    </source>
</evidence>
<comment type="similarity">
    <text evidence="6">Belongs to the major facilitator superfamily. Allantoate permease family.</text>
</comment>
<evidence type="ECO:0000256" key="7">
    <source>
        <dbReference type="SAM" id="Phobius"/>
    </source>
</evidence>
<feature type="transmembrane region" description="Helical" evidence="7">
    <location>
        <begin position="54"/>
        <end position="71"/>
    </location>
</feature>
<dbReference type="Proteomes" id="UP000663131">
    <property type="component" value="Chromosome 4"/>
</dbReference>
<dbReference type="InterPro" id="IPR011701">
    <property type="entry name" value="MFS"/>
</dbReference>
<dbReference type="GO" id="GO:0016020">
    <property type="term" value="C:membrane"/>
    <property type="evidence" value="ECO:0007669"/>
    <property type="project" value="UniProtKB-SubCell"/>
</dbReference>
<evidence type="ECO:0000256" key="1">
    <source>
        <dbReference type="ARBA" id="ARBA00004141"/>
    </source>
</evidence>
<dbReference type="FunFam" id="1.20.1250.20:FF:000064">
    <property type="entry name" value="MFS allantoate transporter"/>
    <property type="match status" value="1"/>
</dbReference>
<feature type="transmembrane region" description="Helical" evidence="7">
    <location>
        <begin position="215"/>
        <end position="236"/>
    </location>
</feature>
<keyword evidence="5 7" id="KW-0472">Membrane</keyword>
<dbReference type="PROSITE" id="PS50850">
    <property type="entry name" value="MFS"/>
    <property type="match status" value="1"/>
</dbReference>
<feature type="transmembrane region" description="Helical" evidence="7">
    <location>
        <begin position="153"/>
        <end position="173"/>
    </location>
</feature>
<dbReference type="KEGG" id="bbrx:BRETT_001596"/>
<feature type="transmembrane region" description="Helical" evidence="7">
    <location>
        <begin position="379"/>
        <end position="400"/>
    </location>
</feature>
<feature type="transmembrane region" description="Helical" evidence="7">
    <location>
        <begin position="98"/>
        <end position="116"/>
    </location>
</feature>
<organism evidence="9 10">
    <name type="scientific">Dekkera bruxellensis</name>
    <name type="common">Brettanomyces custersii</name>
    <dbReference type="NCBI Taxonomy" id="5007"/>
    <lineage>
        <taxon>Eukaryota</taxon>
        <taxon>Fungi</taxon>
        <taxon>Dikarya</taxon>
        <taxon>Ascomycota</taxon>
        <taxon>Saccharomycotina</taxon>
        <taxon>Pichiomycetes</taxon>
        <taxon>Pichiales</taxon>
        <taxon>Pichiaceae</taxon>
        <taxon>Brettanomyces</taxon>
    </lineage>
</organism>
<dbReference type="InterPro" id="IPR036259">
    <property type="entry name" value="MFS_trans_sf"/>
</dbReference>
<dbReference type="OrthoDB" id="6730379at2759"/>
<feature type="transmembrane region" description="Helical" evidence="7">
    <location>
        <begin position="349"/>
        <end position="367"/>
    </location>
</feature>
<dbReference type="Pfam" id="PF07690">
    <property type="entry name" value="MFS_1"/>
    <property type="match status" value="1"/>
</dbReference>
<dbReference type="SUPFAM" id="SSF103473">
    <property type="entry name" value="MFS general substrate transporter"/>
    <property type="match status" value="1"/>
</dbReference>
<evidence type="ECO:0000256" key="4">
    <source>
        <dbReference type="ARBA" id="ARBA00022989"/>
    </source>
</evidence>